<proteinExistence type="predicted"/>
<evidence type="ECO:0000256" key="1">
    <source>
        <dbReference type="SAM" id="MobiDB-lite"/>
    </source>
</evidence>
<name>S8EGQ9_FOMSC</name>
<dbReference type="EMBL" id="KE504135">
    <property type="protein sequence ID" value="EPT02409.1"/>
    <property type="molecule type" value="Genomic_DNA"/>
</dbReference>
<protein>
    <submittedName>
        <fullName evidence="2">Uncharacterized protein</fullName>
    </submittedName>
</protein>
<sequence>MRATNNSTKPKGRKLRSAKPPSNANATPMPPNETTAPADVNTERRASPSMRDARSFAAVVNAVPLADRALPIPGPAEANTGNEVAQEVDDGEIAKTPVAATTSNQDTTGTDEKEDTGVATDAKDEAITNAKAKGEDPQDNAGATQEARGAEDEPVLEALHQSVRRRRTSTKGKGKEVSMETLGDEENGEKATVTIDDEELRASDMARKRRRLSTTPTPRDEPRTPSNVEMRVQHTPQRPLTVQDEDVVMEDNTRRIDKTSGDQAIIPSPSAASSDFLWGSLGEIDPEVLALLNASDSAALGIFQGDPNAPSIYELQRQGDEALPGPSNSTQHEGNSPPRWLANMGTISTVKKPIQPRTEDDIFRPEPIRYEEPDLFTRITNNMRRAAPPAPKQVQYIRRNPTRDDDGRMRSPAEQPEHITTTRNDTPRPPLSKPMPAPTATSKLPPFRRYAAVAGPDQPSQPPEQRQVARTTPPSQAIPIELDDISDPLLHLDDLIEDFDPSPAPVENTFEVTLPTDARKWVQNTNPYWKFKDMGEEQKRLWNQNKGPAILIHFPGCGTSDPSIGEKINLTRLDLAERFGTDGNALRFLIAHAKTPHNHPNREPFFIVVFGLTGDQCSELVEKVWHSSKRITFGVESREPRPSWLVAIYVHYERFLDPTEKGMARAFMRILLQKDNQKFVMNLINRDIQRGGRWHGRAGSVKEAFGIFIKSVETHLIRRQITGGIDEPLVALYVEPPTDDPEDWIAFRNHVQAQRVGSELTGYPELYKQWVYCQLCPKSANITEKRAPDRDQDRDRNRGQAPRGNAPSANYGPPGVQPRQQGRPFNGNRGNGRGNEGEYRYYKY</sequence>
<accession>S8EGQ9</accession>
<evidence type="ECO:0000313" key="3">
    <source>
        <dbReference type="Proteomes" id="UP000015241"/>
    </source>
</evidence>
<feature type="compositionally biased region" description="Basic residues" evidence="1">
    <location>
        <begin position="162"/>
        <end position="172"/>
    </location>
</feature>
<feature type="compositionally biased region" description="Basic and acidic residues" evidence="1">
    <location>
        <begin position="41"/>
        <end position="52"/>
    </location>
</feature>
<dbReference type="InParanoid" id="S8EGQ9"/>
<dbReference type="STRING" id="743788.S8EGQ9"/>
<feature type="compositionally biased region" description="Low complexity" evidence="1">
    <location>
        <begin position="264"/>
        <end position="273"/>
    </location>
</feature>
<feature type="compositionally biased region" description="Basic and acidic residues" evidence="1">
    <location>
        <begin position="121"/>
        <end position="136"/>
    </location>
</feature>
<gene>
    <name evidence="2" type="ORF">FOMPIDRAFT_110389</name>
</gene>
<dbReference type="Proteomes" id="UP000015241">
    <property type="component" value="Unassembled WGS sequence"/>
</dbReference>
<keyword evidence="3" id="KW-1185">Reference proteome</keyword>
<dbReference type="OrthoDB" id="2664977at2759"/>
<feature type="region of interest" description="Disordered" evidence="1">
    <location>
        <begin position="319"/>
        <end position="339"/>
    </location>
</feature>
<feature type="compositionally biased region" description="Low complexity" evidence="1">
    <location>
        <begin position="812"/>
        <end position="828"/>
    </location>
</feature>
<feature type="compositionally biased region" description="Basic and acidic residues" evidence="1">
    <location>
        <begin position="401"/>
        <end position="417"/>
    </location>
</feature>
<feature type="compositionally biased region" description="Basic and acidic residues" evidence="1">
    <location>
        <begin position="783"/>
        <end position="798"/>
    </location>
</feature>
<dbReference type="AlphaFoldDB" id="S8EGQ9"/>
<feature type="compositionally biased region" description="Basic and acidic residues" evidence="1">
    <location>
        <begin position="251"/>
        <end position="260"/>
    </location>
</feature>
<dbReference type="HOGENOM" id="CLU_357157_0_0_1"/>
<feature type="region of interest" description="Disordered" evidence="1">
    <location>
        <begin position="384"/>
        <end position="479"/>
    </location>
</feature>
<feature type="compositionally biased region" description="Basic and acidic residues" evidence="1">
    <location>
        <begin position="835"/>
        <end position="844"/>
    </location>
</feature>
<organism evidence="2 3">
    <name type="scientific">Fomitopsis schrenkii</name>
    <name type="common">Brown rot fungus</name>
    <dbReference type="NCBI Taxonomy" id="2126942"/>
    <lineage>
        <taxon>Eukaryota</taxon>
        <taxon>Fungi</taxon>
        <taxon>Dikarya</taxon>
        <taxon>Basidiomycota</taxon>
        <taxon>Agaricomycotina</taxon>
        <taxon>Agaricomycetes</taxon>
        <taxon>Polyporales</taxon>
        <taxon>Fomitopsis</taxon>
    </lineage>
</organism>
<feature type="region of interest" description="Disordered" evidence="1">
    <location>
        <begin position="69"/>
        <end position="273"/>
    </location>
</feature>
<evidence type="ECO:0000313" key="2">
    <source>
        <dbReference type="EMBL" id="EPT02409.1"/>
    </source>
</evidence>
<reference evidence="2 3" key="1">
    <citation type="journal article" date="2012" name="Science">
        <title>The Paleozoic origin of enzymatic lignin decomposition reconstructed from 31 fungal genomes.</title>
        <authorList>
            <person name="Floudas D."/>
            <person name="Binder M."/>
            <person name="Riley R."/>
            <person name="Barry K."/>
            <person name="Blanchette R.A."/>
            <person name="Henrissat B."/>
            <person name="Martinez A.T."/>
            <person name="Otillar R."/>
            <person name="Spatafora J.W."/>
            <person name="Yadav J.S."/>
            <person name="Aerts A."/>
            <person name="Benoit I."/>
            <person name="Boyd A."/>
            <person name="Carlson A."/>
            <person name="Copeland A."/>
            <person name="Coutinho P.M."/>
            <person name="de Vries R.P."/>
            <person name="Ferreira P."/>
            <person name="Findley K."/>
            <person name="Foster B."/>
            <person name="Gaskell J."/>
            <person name="Glotzer D."/>
            <person name="Gorecki P."/>
            <person name="Heitman J."/>
            <person name="Hesse C."/>
            <person name="Hori C."/>
            <person name="Igarashi K."/>
            <person name="Jurgens J.A."/>
            <person name="Kallen N."/>
            <person name="Kersten P."/>
            <person name="Kohler A."/>
            <person name="Kuees U."/>
            <person name="Kumar T.K.A."/>
            <person name="Kuo A."/>
            <person name="LaButti K."/>
            <person name="Larrondo L.F."/>
            <person name="Lindquist E."/>
            <person name="Ling A."/>
            <person name="Lombard V."/>
            <person name="Lucas S."/>
            <person name="Lundell T."/>
            <person name="Martin R."/>
            <person name="McLaughlin D.J."/>
            <person name="Morgenstern I."/>
            <person name="Morin E."/>
            <person name="Murat C."/>
            <person name="Nagy L.G."/>
            <person name="Nolan M."/>
            <person name="Ohm R.A."/>
            <person name="Patyshakuliyeva A."/>
            <person name="Rokas A."/>
            <person name="Ruiz-Duenas F.J."/>
            <person name="Sabat G."/>
            <person name="Salamov A."/>
            <person name="Samejima M."/>
            <person name="Schmutz J."/>
            <person name="Slot J.C."/>
            <person name="St John F."/>
            <person name="Stenlid J."/>
            <person name="Sun H."/>
            <person name="Sun S."/>
            <person name="Syed K."/>
            <person name="Tsang A."/>
            <person name="Wiebenga A."/>
            <person name="Young D."/>
            <person name="Pisabarro A."/>
            <person name="Eastwood D.C."/>
            <person name="Martin F."/>
            <person name="Cullen D."/>
            <person name="Grigoriev I.V."/>
            <person name="Hibbett D.S."/>
        </authorList>
    </citation>
    <scope>NUCLEOTIDE SEQUENCE</scope>
    <source>
        <strain evidence="3">FP-58527</strain>
    </source>
</reference>
<feature type="region of interest" description="Disordered" evidence="1">
    <location>
        <begin position="783"/>
        <end position="844"/>
    </location>
</feature>
<feature type="region of interest" description="Disordered" evidence="1">
    <location>
        <begin position="1"/>
        <end position="52"/>
    </location>
</feature>
<feature type="compositionally biased region" description="Pro residues" evidence="1">
    <location>
        <begin position="427"/>
        <end position="437"/>
    </location>
</feature>